<sequence>MAMTSIDPGTTIAAATHRRPAYATSCPMLTEIMVARGPVAAMYVHAANQ</sequence>
<dbReference type="EMBL" id="LT629792">
    <property type="protein sequence ID" value="SDT91574.1"/>
    <property type="molecule type" value="Genomic_DNA"/>
</dbReference>
<accession>A0ABY0V717</accession>
<evidence type="ECO:0000313" key="2">
    <source>
        <dbReference type="Proteomes" id="UP000198976"/>
    </source>
</evidence>
<keyword evidence="2" id="KW-1185">Reference proteome</keyword>
<dbReference type="Proteomes" id="UP000198976">
    <property type="component" value="Chromosome I"/>
</dbReference>
<organism evidence="1 2">
    <name type="scientific">Schaalia radingae</name>
    <dbReference type="NCBI Taxonomy" id="131110"/>
    <lineage>
        <taxon>Bacteria</taxon>
        <taxon>Bacillati</taxon>
        <taxon>Actinomycetota</taxon>
        <taxon>Actinomycetes</taxon>
        <taxon>Actinomycetales</taxon>
        <taxon>Actinomycetaceae</taxon>
        <taxon>Schaalia</taxon>
    </lineage>
</organism>
<reference evidence="1 2" key="1">
    <citation type="submission" date="2016-10" db="EMBL/GenBank/DDBJ databases">
        <authorList>
            <person name="Varghese N."/>
            <person name="Submissions S."/>
        </authorList>
    </citation>
    <scope>NUCLEOTIDE SEQUENCE [LARGE SCALE GENOMIC DNA]</scope>
    <source>
        <strain evidence="1 2">DSM 9169</strain>
    </source>
</reference>
<name>A0ABY0V717_9ACTO</name>
<evidence type="ECO:0000313" key="1">
    <source>
        <dbReference type="EMBL" id="SDT91574.1"/>
    </source>
</evidence>
<protein>
    <submittedName>
        <fullName evidence="1">Uncharacterized protein</fullName>
    </submittedName>
</protein>
<proteinExistence type="predicted"/>
<gene>
    <name evidence="1" type="ORF">SAMN04489714_0855</name>
</gene>